<reference evidence="1" key="1">
    <citation type="submission" date="2020-03" db="EMBL/GenBank/DDBJ databases">
        <title>The deep terrestrial virosphere.</title>
        <authorList>
            <person name="Holmfeldt K."/>
            <person name="Nilsson E."/>
            <person name="Simone D."/>
            <person name="Lopez-Fernandez M."/>
            <person name="Wu X."/>
            <person name="de Brujin I."/>
            <person name="Lundin D."/>
            <person name="Andersson A."/>
            <person name="Bertilsson S."/>
            <person name="Dopson M."/>
        </authorList>
    </citation>
    <scope>NUCLEOTIDE SEQUENCE</scope>
    <source>
        <strain evidence="1">MM415A05863</strain>
    </source>
</reference>
<gene>
    <name evidence="1" type="ORF">MM415A05863_0001</name>
</gene>
<sequence length="214" mass="24399">MHLPFEKKGYLDFCLEIQKRVKCGTVVMIGDLVDNHSLSLKFDQDPDGYSPKHEIEQARKSLREWYKSFPEVLFCLGNHDRRVDLKGKHVGLPECVFRPFRDIWELPPKWKDDFSHEIDDVLYIHGTGYSGDNAHLKAAVNARQSCVIGHVHHICTTGYTASDKDCIFGMAVGTGIDVKKYAFAYERHFPKKPIVGCGVVTDKGKNCQVFRMPL</sequence>
<evidence type="ECO:0000313" key="1">
    <source>
        <dbReference type="EMBL" id="QJA68718.1"/>
    </source>
</evidence>
<protein>
    <submittedName>
        <fullName evidence="1">Putative calcineurin-like phosphoesterase</fullName>
    </submittedName>
</protein>
<dbReference type="SUPFAM" id="SSF56300">
    <property type="entry name" value="Metallo-dependent phosphatases"/>
    <property type="match status" value="1"/>
</dbReference>
<dbReference type="AlphaFoldDB" id="A0A6M3JHB5"/>
<dbReference type="EMBL" id="MT141643">
    <property type="protein sequence ID" value="QJA68718.1"/>
    <property type="molecule type" value="Genomic_DNA"/>
</dbReference>
<organism evidence="1">
    <name type="scientific">viral metagenome</name>
    <dbReference type="NCBI Taxonomy" id="1070528"/>
    <lineage>
        <taxon>unclassified sequences</taxon>
        <taxon>metagenomes</taxon>
        <taxon>organismal metagenomes</taxon>
    </lineage>
</organism>
<dbReference type="InterPro" id="IPR029052">
    <property type="entry name" value="Metallo-depent_PP-like"/>
</dbReference>
<dbReference type="Gene3D" id="3.60.21.10">
    <property type="match status" value="1"/>
</dbReference>
<accession>A0A6M3JHB5</accession>
<name>A0A6M3JHB5_9ZZZZ</name>
<proteinExistence type="predicted"/>